<dbReference type="PROSITE" id="PS51257">
    <property type="entry name" value="PROKAR_LIPOPROTEIN"/>
    <property type="match status" value="1"/>
</dbReference>
<dbReference type="RefSeq" id="WP_344540059.1">
    <property type="nucleotide sequence ID" value="NZ_BAAATD010000002.1"/>
</dbReference>
<evidence type="ECO:0000256" key="3">
    <source>
        <dbReference type="ARBA" id="ARBA00022729"/>
    </source>
</evidence>
<evidence type="ECO:0000259" key="5">
    <source>
        <dbReference type="SMART" id="SM00062"/>
    </source>
</evidence>
<dbReference type="Gene3D" id="3.40.190.10">
    <property type="entry name" value="Periplasmic binding protein-like II"/>
    <property type="match status" value="2"/>
</dbReference>
<evidence type="ECO:0000313" key="7">
    <source>
        <dbReference type="Proteomes" id="UP001501509"/>
    </source>
</evidence>
<dbReference type="Pfam" id="PF09084">
    <property type="entry name" value="NMT1"/>
    <property type="match status" value="1"/>
</dbReference>
<dbReference type="InterPro" id="IPR001638">
    <property type="entry name" value="Solute-binding_3/MltF_N"/>
</dbReference>
<keyword evidence="7" id="KW-1185">Reference proteome</keyword>
<dbReference type="SUPFAM" id="SSF53850">
    <property type="entry name" value="Periplasmic binding protein-like II"/>
    <property type="match status" value="1"/>
</dbReference>
<evidence type="ECO:0000256" key="1">
    <source>
        <dbReference type="ARBA" id="ARBA00004418"/>
    </source>
</evidence>
<gene>
    <name evidence="6" type="ORF">GCM10010411_21160</name>
</gene>
<comment type="similarity">
    <text evidence="2">Belongs to the bacterial solute-binding protein SsuA/TauA family.</text>
</comment>
<dbReference type="Proteomes" id="UP001501509">
    <property type="component" value="Unassembled WGS sequence"/>
</dbReference>
<evidence type="ECO:0000256" key="2">
    <source>
        <dbReference type="ARBA" id="ARBA00010742"/>
    </source>
</evidence>
<comment type="caution">
    <text evidence="6">The sequence shown here is derived from an EMBL/GenBank/DDBJ whole genome shotgun (WGS) entry which is preliminary data.</text>
</comment>
<feature type="signal peptide" evidence="4">
    <location>
        <begin position="1"/>
        <end position="24"/>
    </location>
</feature>
<name>A0ABN3PIN2_9ACTN</name>
<accession>A0ABN3PIN2</accession>
<reference evidence="6 7" key="1">
    <citation type="journal article" date="2019" name="Int. J. Syst. Evol. Microbiol.">
        <title>The Global Catalogue of Microorganisms (GCM) 10K type strain sequencing project: providing services to taxonomists for standard genome sequencing and annotation.</title>
        <authorList>
            <consortium name="The Broad Institute Genomics Platform"/>
            <consortium name="The Broad Institute Genome Sequencing Center for Infectious Disease"/>
            <person name="Wu L."/>
            <person name="Ma J."/>
        </authorList>
    </citation>
    <scope>NUCLEOTIDE SEQUENCE [LARGE SCALE GENOMIC DNA]</scope>
    <source>
        <strain evidence="6 7">JCM 6833</strain>
    </source>
</reference>
<evidence type="ECO:0000256" key="4">
    <source>
        <dbReference type="SAM" id="SignalP"/>
    </source>
</evidence>
<feature type="chain" id="PRO_5046532423" evidence="4">
    <location>
        <begin position="25"/>
        <end position="323"/>
    </location>
</feature>
<protein>
    <submittedName>
        <fullName evidence="6">ABC transporter substrate-binding protein</fullName>
    </submittedName>
</protein>
<dbReference type="PANTHER" id="PTHR30024:SF47">
    <property type="entry name" value="TAURINE-BINDING PERIPLASMIC PROTEIN"/>
    <property type="match status" value="1"/>
</dbReference>
<organism evidence="6 7">
    <name type="scientific">Actinomadura fulvescens</name>
    <dbReference type="NCBI Taxonomy" id="46160"/>
    <lineage>
        <taxon>Bacteria</taxon>
        <taxon>Bacillati</taxon>
        <taxon>Actinomycetota</taxon>
        <taxon>Actinomycetes</taxon>
        <taxon>Streptosporangiales</taxon>
        <taxon>Thermomonosporaceae</taxon>
        <taxon>Actinomadura</taxon>
    </lineage>
</organism>
<feature type="domain" description="Solute-binding protein family 3/N-terminal" evidence="5">
    <location>
        <begin position="42"/>
        <end position="270"/>
    </location>
</feature>
<comment type="subcellular location">
    <subcellularLocation>
        <location evidence="1">Periplasm</location>
    </subcellularLocation>
</comment>
<dbReference type="InterPro" id="IPR015168">
    <property type="entry name" value="SsuA/THI5"/>
</dbReference>
<sequence length="323" mass="34343">MKFGRLRRAASVGLVGILAAGLFAGCGDSDDPGEDGGLEKSTINMGTLPIPYAAPVYLAEQKGFFKAEGLTVKTEVFPGGAAALPKLLGGQIDMMVSNHMSAISATAKGQKMRILAEIDLGVEKELPVLVAKDSPIHSPADLKGKTIALNTLRNLGELTVTSALATAGVDVKKDNVKFTEMPFPSMVQALEKKSVDAIWVAEPFLTDAQKKLGARPVLDSLTGATKELPLDGYVATDAFVRKNPNTVAAFKRAIAKAQQLAATDRNAVVNILPSYAKIDKSTASSIVIGPFVTSTSETRLQRVADLMFQYGFLDKKFDIKTML</sequence>
<dbReference type="SMART" id="SM00062">
    <property type="entry name" value="PBPb"/>
    <property type="match status" value="1"/>
</dbReference>
<keyword evidence="3 4" id="KW-0732">Signal</keyword>
<dbReference type="EMBL" id="BAAATD010000002">
    <property type="protein sequence ID" value="GAA2588051.1"/>
    <property type="molecule type" value="Genomic_DNA"/>
</dbReference>
<evidence type="ECO:0000313" key="6">
    <source>
        <dbReference type="EMBL" id="GAA2588051.1"/>
    </source>
</evidence>
<dbReference type="PANTHER" id="PTHR30024">
    <property type="entry name" value="ALIPHATIC SULFONATES-BINDING PROTEIN-RELATED"/>
    <property type="match status" value="1"/>
</dbReference>
<proteinExistence type="inferred from homology"/>